<dbReference type="EMBL" id="FLOB01000001">
    <property type="protein sequence ID" value="SBS26327.1"/>
    <property type="molecule type" value="Genomic_DNA"/>
</dbReference>
<keyword evidence="1" id="KW-1133">Transmembrane helix</keyword>
<evidence type="ECO:0000256" key="1">
    <source>
        <dbReference type="SAM" id="Phobius"/>
    </source>
</evidence>
<proteinExistence type="predicted"/>
<name>A0A1A8T4C1_9GAMM</name>
<keyword evidence="1" id="KW-0472">Membrane</keyword>
<evidence type="ECO:0000313" key="2">
    <source>
        <dbReference type="EMBL" id="SBS26327.1"/>
    </source>
</evidence>
<accession>A0A1A8T4C1</accession>
<feature type="transmembrane region" description="Helical" evidence="1">
    <location>
        <begin position="24"/>
        <end position="46"/>
    </location>
</feature>
<dbReference type="Proteomes" id="UP000092544">
    <property type="component" value="Unassembled WGS sequence"/>
</dbReference>
<sequence>MNVLTPNIAANFPLLPMTLWMEKILFVLYIIEGLALFFPWNLILLVE</sequence>
<protein>
    <submittedName>
        <fullName evidence="2">Uncharacterized protein</fullName>
    </submittedName>
</protein>
<dbReference type="AlphaFoldDB" id="A0A1A8T4C1"/>
<organism evidence="2 3">
    <name type="scientific">Marinomonas spartinae</name>
    <dbReference type="NCBI Taxonomy" id="1792290"/>
    <lineage>
        <taxon>Bacteria</taxon>
        <taxon>Pseudomonadati</taxon>
        <taxon>Pseudomonadota</taxon>
        <taxon>Gammaproteobacteria</taxon>
        <taxon>Oceanospirillales</taxon>
        <taxon>Oceanospirillaceae</taxon>
        <taxon>Marinomonas</taxon>
    </lineage>
</organism>
<keyword evidence="3" id="KW-1185">Reference proteome</keyword>
<keyword evidence="1" id="KW-0812">Transmembrane</keyword>
<gene>
    <name evidence="2" type="ORF">MSP8886_00571</name>
</gene>
<evidence type="ECO:0000313" key="3">
    <source>
        <dbReference type="Proteomes" id="UP000092544"/>
    </source>
</evidence>
<reference evidence="2 3" key="1">
    <citation type="submission" date="2016-06" db="EMBL/GenBank/DDBJ databases">
        <authorList>
            <person name="Kjaerup R.B."/>
            <person name="Dalgaard T.S."/>
            <person name="Juul-Madsen H.R."/>
        </authorList>
    </citation>
    <scope>NUCLEOTIDE SEQUENCE [LARGE SCALE GENOMIC DNA]</scope>
    <source>
        <strain evidence="2 3">CECT 8886</strain>
    </source>
</reference>